<name>A0A3T1D6T0_9BACL</name>
<reference evidence="1 2" key="1">
    <citation type="submission" date="2019-01" db="EMBL/GenBank/DDBJ databases">
        <title>Complete genome sequence of Cohnella hallensis HS21 isolated from Korean fir (Abies koreana) rhizospheric soil.</title>
        <authorList>
            <person name="Jiang L."/>
            <person name="Kang S.W."/>
            <person name="Kim S."/>
            <person name="Jung J."/>
            <person name="Kim C.Y."/>
            <person name="Kim D.H."/>
            <person name="Kim S.W."/>
            <person name="Lee J."/>
        </authorList>
    </citation>
    <scope>NUCLEOTIDE SEQUENCE [LARGE SCALE GENOMIC DNA]</scope>
    <source>
        <strain evidence="1 2">HS21</strain>
    </source>
</reference>
<organism evidence="1 2">
    <name type="scientific">Cohnella abietis</name>
    <dbReference type="NCBI Taxonomy" id="2507935"/>
    <lineage>
        <taxon>Bacteria</taxon>
        <taxon>Bacillati</taxon>
        <taxon>Bacillota</taxon>
        <taxon>Bacilli</taxon>
        <taxon>Bacillales</taxon>
        <taxon>Paenibacillaceae</taxon>
        <taxon>Cohnella</taxon>
    </lineage>
</organism>
<dbReference type="AlphaFoldDB" id="A0A3T1D6T0"/>
<accession>A0A3T1D6T0</accession>
<evidence type="ECO:0000313" key="1">
    <source>
        <dbReference type="EMBL" id="BBI33787.1"/>
    </source>
</evidence>
<proteinExistence type="predicted"/>
<dbReference type="EMBL" id="AP019400">
    <property type="protein sequence ID" value="BBI33787.1"/>
    <property type="molecule type" value="Genomic_DNA"/>
</dbReference>
<keyword evidence="2" id="KW-1185">Reference proteome</keyword>
<sequence length="56" mass="6590">MSLLSYKIFAQKKRKNKHMFLLKNAYKKTSVSAKLENTIKPIPAMKAENLWKYTQS</sequence>
<dbReference type="KEGG" id="cohn:KCTCHS21_31860"/>
<protein>
    <submittedName>
        <fullName evidence="1">Uncharacterized protein</fullName>
    </submittedName>
</protein>
<evidence type="ECO:0000313" key="2">
    <source>
        <dbReference type="Proteomes" id="UP000289856"/>
    </source>
</evidence>
<gene>
    <name evidence="1" type="ORF">KCTCHS21_31860</name>
</gene>
<dbReference type="Proteomes" id="UP000289856">
    <property type="component" value="Chromosome"/>
</dbReference>